<sequence>MQYDRSLLTEDIIGAQPKHRNVYMNRLLPNQLTQEEQIRLQKQMPPQDIRFGRRRYENDIHHFCNIRLPSENQYFDKRNKKNNDFPKGDVKQHMAFGNYPDQSKLLNTKDIDGAVPGSLQSQAVRNQEIARKLRSERERQNKSCNPTQIEEITKEESQQYSGRDRSHTFQTNYCQRNSEKSPQLPPIPEKISDTVDHVANKLQLRQPRKSFQFEDFRQKNKQALLRLYV</sequence>
<dbReference type="EMBL" id="CAJJDP010000088">
    <property type="protein sequence ID" value="CAD8187091.1"/>
    <property type="molecule type" value="Genomic_DNA"/>
</dbReference>
<feature type="compositionally biased region" description="Basic and acidic residues" evidence="1">
    <location>
        <begin position="151"/>
        <end position="166"/>
    </location>
</feature>
<name>A0A8S1WDK0_PAROT</name>
<dbReference type="OMA" id="SENQYFD"/>
<dbReference type="OrthoDB" id="311221at2759"/>
<evidence type="ECO:0000313" key="3">
    <source>
        <dbReference type="Proteomes" id="UP000683925"/>
    </source>
</evidence>
<evidence type="ECO:0000256" key="1">
    <source>
        <dbReference type="SAM" id="MobiDB-lite"/>
    </source>
</evidence>
<comment type="caution">
    <text evidence="2">The sequence shown here is derived from an EMBL/GenBank/DDBJ whole genome shotgun (WGS) entry which is preliminary data.</text>
</comment>
<gene>
    <name evidence="2" type="ORF">POCTA_138.1.T0890105</name>
</gene>
<keyword evidence="3" id="KW-1185">Reference proteome</keyword>
<organism evidence="2 3">
    <name type="scientific">Paramecium octaurelia</name>
    <dbReference type="NCBI Taxonomy" id="43137"/>
    <lineage>
        <taxon>Eukaryota</taxon>
        <taxon>Sar</taxon>
        <taxon>Alveolata</taxon>
        <taxon>Ciliophora</taxon>
        <taxon>Intramacronucleata</taxon>
        <taxon>Oligohymenophorea</taxon>
        <taxon>Peniculida</taxon>
        <taxon>Parameciidae</taxon>
        <taxon>Paramecium</taxon>
    </lineage>
</organism>
<reference evidence="2" key="1">
    <citation type="submission" date="2021-01" db="EMBL/GenBank/DDBJ databases">
        <authorList>
            <consortium name="Genoscope - CEA"/>
            <person name="William W."/>
        </authorList>
    </citation>
    <scope>NUCLEOTIDE SEQUENCE</scope>
</reference>
<dbReference type="Proteomes" id="UP000683925">
    <property type="component" value="Unassembled WGS sequence"/>
</dbReference>
<dbReference type="AlphaFoldDB" id="A0A8S1WDK0"/>
<protein>
    <submittedName>
        <fullName evidence="2">Uncharacterized protein</fullName>
    </submittedName>
</protein>
<evidence type="ECO:0000313" key="2">
    <source>
        <dbReference type="EMBL" id="CAD8187091.1"/>
    </source>
</evidence>
<proteinExistence type="predicted"/>
<accession>A0A8S1WDK0</accession>
<feature type="region of interest" description="Disordered" evidence="1">
    <location>
        <begin position="134"/>
        <end position="166"/>
    </location>
</feature>